<dbReference type="InterPro" id="IPR001841">
    <property type="entry name" value="Znf_RING"/>
</dbReference>
<dbReference type="PROSITE" id="PS50145">
    <property type="entry name" value="ZF_TRAF"/>
    <property type="match status" value="1"/>
</dbReference>
<organism evidence="8 9">
    <name type="scientific">Tigriopus californicus</name>
    <name type="common">Marine copepod</name>
    <dbReference type="NCBI Taxonomy" id="6832"/>
    <lineage>
        <taxon>Eukaryota</taxon>
        <taxon>Metazoa</taxon>
        <taxon>Ecdysozoa</taxon>
        <taxon>Arthropoda</taxon>
        <taxon>Crustacea</taxon>
        <taxon>Multicrustacea</taxon>
        <taxon>Hexanauplia</taxon>
        <taxon>Copepoda</taxon>
        <taxon>Harpacticoida</taxon>
        <taxon>Harpacticidae</taxon>
        <taxon>Tigriopus</taxon>
    </lineage>
</organism>
<evidence type="ECO:0000256" key="1">
    <source>
        <dbReference type="ARBA" id="ARBA00022723"/>
    </source>
</evidence>
<dbReference type="InterPro" id="IPR017907">
    <property type="entry name" value="Znf_RING_CS"/>
</dbReference>
<dbReference type="SUPFAM" id="SSF49599">
    <property type="entry name" value="TRAF domain-like"/>
    <property type="match status" value="1"/>
</dbReference>
<feature type="domain" description="RING-type" evidence="6">
    <location>
        <begin position="84"/>
        <end position="122"/>
    </location>
</feature>
<evidence type="ECO:0000259" key="6">
    <source>
        <dbReference type="PROSITE" id="PS50089"/>
    </source>
</evidence>
<sequence length="230" mass="26123">MEPLIAPGSLREEVPATQRRSRPRGLPDGQPDQHRSTPGSRHAYNKYAHSSRNHRPCRSCGQIHSHHEPHLYNYTDEVDEDLMCQICLQPFVQPVDTPCAHTFCHVCISNYLKINPLCPLDRKPLSEMTINPTNLVLKRLLDKLEVNCPNEDSCEEVVSRGSLSDHLRYRCLGTLVACQFASAGCEYRGPTKSMNKHQNECQFKKEGKPIFDSQLPHVSPLRLNVARNCN</sequence>
<dbReference type="PANTHER" id="PTHR10131:SF94">
    <property type="entry name" value="TNF RECEPTOR-ASSOCIATED FACTOR 4"/>
    <property type="match status" value="1"/>
</dbReference>
<protein>
    <recommendedName>
        <fullName evidence="10">RING-type domain-containing protein</fullName>
    </recommendedName>
</protein>
<name>A0A553NXR6_TIGCA</name>
<dbReference type="GO" id="GO:0008270">
    <property type="term" value="F:zinc ion binding"/>
    <property type="evidence" value="ECO:0007669"/>
    <property type="project" value="UniProtKB-KW"/>
</dbReference>
<feature type="domain" description="TRAF-type" evidence="7">
    <location>
        <begin position="143"/>
        <end position="194"/>
    </location>
</feature>
<dbReference type="InterPro" id="IPR013083">
    <property type="entry name" value="Znf_RING/FYVE/PHD"/>
</dbReference>
<gene>
    <name evidence="8" type="ORF">TCAL_10702</name>
</gene>
<feature type="region of interest" description="Disordered" evidence="5">
    <location>
        <begin position="1"/>
        <end position="54"/>
    </location>
</feature>
<keyword evidence="3 4" id="KW-0862">Zinc</keyword>
<dbReference type="Gene3D" id="3.30.40.10">
    <property type="entry name" value="Zinc/RING finger domain, C3HC4 (zinc finger)"/>
    <property type="match status" value="1"/>
</dbReference>
<dbReference type="Pfam" id="PF02176">
    <property type="entry name" value="zf-TRAF"/>
    <property type="match status" value="1"/>
</dbReference>
<dbReference type="InterPro" id="IPR018957">
    <property type="entry name" value="Znf_C3HC4_RING-type"/>
</dbReference>
<dbReference type="STRING" id="6832.A0A553NXR6"/>
<accession>A0A553NXR6</accession>
<dbReference type="PROSITE" id="PS50089">
    <property type="entry name" value="ZF_RING_2"/>
    <property type="match status" value="1"/>
</dbReference>
<dbReference type="EMBL" id="VCGU01000009">
    <property type="protein sequence ID" value="TRY70229.1"/>
    <property type="molecule type" value="Genomic_DNA"/>
</dbReference>
<dbReference type="PROSITE" id="PS00518">
    <property type="entry name" value="ZF_RING_1"/>
    <property type="match status" value="1"/>
</dbReference>
<proteinExistence type="predicted"/>
<dbReference type="CDD" id="cd16637">
    <property type="entry name" value="mRING-HC-C3HC3D_LNX1-like"/>
    <property type="match status" value="1"/>
</dbReference>
<evidence type="ECO:0000313" key="9">
    <source>
        <dbReference type="Proteomes" id="UP000318571"/>
    </source>
</evidence>
<dbReference type="AlphaFoldDB" id="A0A553NXR6"/>
<evidence type="ECO:0000256" key="2">
    <source>
        <dbReference type="ARBA" id="ARBA00022771"/>
    </source>
</evidence>
<dbReference type="Pfam" id="PF00097">
    <property type="entry name" value="zf-C3HC4"/>
    <property type="match status" value="1"/>
</dbReference>
<dbReference type="Proteomes" id="UP000318571">
    <property type="component" value="Chromosome 9"/>
</dbReference>
<evidence type="ECO:0000256" key="5">
    <source>
        <dbReference type="SAM" id="MobiDB-lite"/>
    </source>
</evidence>
<evidence type="ECO:0000256" key="3">
    <source>
        <dbReference type="ARBA" id="ARBA00022833"/>
    </source>
</evidence>
<dbReference type="SMART" id="SM00184">
    <property type="entry name" value="RING"/>
    <property type="match status" value="1"/>
</dbReference>
<dbReference type="SUPFAM" id="SSF57850">
    <property type="entry name" value="RING/U-box"/>
    <property type="match status" value="1"/>
</dbReference>
<evidence type="ECO:0000313" key="8">
    <source>
        <dbReference type="EMBL" id="TRY70229.1"/>
    </source>
</evidence>
<dbReference type="PANTHER" id="PTHR10131">
    <property type="entry name" value="TNF RECEPTOR ASSOCIATED FACTOR"/>
    <property type="match status" value="1"/>
</dbReference>
<feature type="zinc finger region" description="TRAF-type" evidence="4">
    <location>
        <begin position="143"/>
        <end position="194"/>
    </location>
</feature>
<dbReference type="InterPro" id="IPR001293">
    <property type="entry name" value="Znf_TRAF"/>
</dbReference>
<dbReference type="OMA" id="RTILWEC"/>
<reference evidence="8 9" key="1">
    <citation type="journal article" date="2018" name="Nat. Ecol. Evol.">
        <title>Genomic signatures of mitonuclear coevolution across populations of Tigriopus californicus.</title>
        <authorList>
            <person name="Barreto F.S."/>
            <person name="Watson E.T."/>
            <person name="Lima T.G."/>
            <person name="Willett C.S."/>
            <person name="Edmands S."/>
            <person name="Li W."/>
            <person name="Burton R.S."/>
        </authorList>
    </citation>
    <scope>NUCLEOTIDE SEQUENCE [LARGE SCALE GENOMIC DNA]</scope>
    <source>
        <strain evidence="8 9">San Diego</strain>
    </source>
</reference>
<keyword evidence="1 4" id="KW-0479">Metal-binding</keyword>
<evidence type="ECO:0000259" key="7">
    <source>
        <dbReference type="PROSITE" id="PS50145"/>
    </source>
</evidence>
<keyword evidence="2 4" id="KW-0863">Zinc-finger</keyword>
<comment type="caution">
    <text evidence="8">The sequence shown here is derived from an EMBL/GenBank/DDBJ whole genome shotgun (WGS) entry which is preliminary data.</text>
</comment>
<keyword evidence="9" id="KW-1185">Reference proteome</keyword>
<evidence type="ECO:0008006" key="10">
    <source>
        <dbReference type="Google" id="ProtNLM"/>
    </source>
</evidence>
<evidence type="ECO:0000256" key="4">
    <source>
        <dbReference type="PROSITE-ProRule" id="PRU00207"/>
    </source>
</evidence>